<dbReference type="EMBL" id="CAFABK010000081">
    <property type="protein sequence ID" value="CAB4834159.1"/>
    <property type="molecule type" value="Genomic_DNA"/>
</dbReference>
<keyword evidence="2" id="KW-0645">Protease</keyword>
<evidence type="ECO:0000313" key="6">
    <source>
        <dbReference type="EMBL" id="CAB4834159.1"/>
    </source>
</evidence>
<dbReference type="Pfam" id="PF00877">
    <property type="entry name" value="NLPC_P60"/>
    <property type="match status" value="1"/>
</dbReference>
<organism evidence="6">
    <name type="scientific">freshwater metagenome</name>
    <dbReference type="NCBI Taxonomy" id="449393"/>
    <lineage>
        <taxon>unclassified sequences</taxon>
        <taxon>metagenomes</taxon>
        <taxon>ecological metagenomes</taxon>
    </lineage>
</organism>
<dbReference type="PROSITE" id="PS51935">
    <property type="entry name" value="NLPC_P60"/>
    <property type="match status" value="1"/>
</dbReference>
<reference evidence="6" key="1">
    <citation type="submission" date="2020-05" db="EMBL/GenBank/DDBJ databases">
        <authorList>
            <person name="Chiriac C."/>
            <person name="Salcher M."/>
            <person name="Ghai R."/>
            <person name="Kavagutti S V."/>
        </authorList>
    </citation>
    <scope>NUCLEOTIDE SEQUENCE</scope>
</reference>
<dbReference type="InterPro" id="IPR038765">
    <property type="entry name" value="Papain-like_cys_pep_sf"/>
</dbReference>
<proteinExistence type="inferred from homology"/>
<evidence type="ECO:0000256" key="1">
    <source>
        <dbReference type="ARBA" id="ARBA00007074"/>
    </source>
</evidence>
<gene>
    <name evidence="6" type="ORF">UFOPK3204_01411</name>
</gene>
<dbReference type="Gene3D" id="3.90.1720.10">
    <property type="entry name" value="endopeptidase domain like (from Nostoc punctiforme)"/>
    <property type="match status" value="1"/>
</dbReference>
<dbReference type="SUPFAM" id="SSF54001">
    <property type="entry name" value="Cysteine proteinases"/>
    <property type="match status" value="1"/>
</dbReference>
<evidence type="ECO:0000256" key="4">
    <source>
        <dbReference type="ARBA" id="ARBA00022807"/>
    </source>
</evidence>
<dbReference type="AlphaFoldDB" id="A0A6J7AQ75"/>
<dbReference type="PANTHER" id="PTHR47053">
    <property type="entry name" value="MUREIN DD-ENDOPEPTIDASE MEPH-RELATED"/>
    <property type="match status" value="1"/>
</dbReference>
<name>A0A6J7AQ75_9ZZZZ</name>
<keyword evidence="3" id="KW-0378">Hydrolase</keyword>
<accession>A0A6J7AQ75</accession>
<dbReference type="InterPro" id="IPR000064">
    <property type="entry name" value="NLP_P60_dom"/>
</dbReference>
<protein>
    <submittedName>
        <fullName evidence="6">Unannotated protein</fullName>
    </submittedName>
</protein>
<evidence type="ECO:0000256" key="3">
    <source>
        <dbReference type="ARBA" id="ARBA00022801"/>
    </source>
</evidence>
<feature type="domain" description="NlpC/P60" evidence="5">
    <location>
        <begin position="1"/>
        <end position="60"/>
    </location>
</feature>
<evidence type="ECO:0000256" key="2">
    <source>
        <dbReference type="ARBA" id="ARBA00022670"/>
    </source>
</evidence>
<dbReference type="GO" id="GO:0006508">
    <property type="term" value="P:proteolysis"/>
    <property type="evidence" value="ECO:0007669"/>
    <property type="project" value="UniProtKB-KW"/>
</dbReference>
<dbReference type="PANTHER" id="PTHR47053:SF1">
    <property type="entry name" value="MUREIN DD-ENDOPEPTIDASE MEPH-RELATED"/>
    <property type="match status" value="1"/>
</dbReference>
<sequence length="61" mass="6647">MSEIQPGDLVFYFGSDVHHVAIYVGNGKMVSASNPSDGVEIIDFLGPWYKERFSGVGRVIG</sequence>
<evidence type="ECO:0000259" key="5">
    <source>
        <dbReference type="PROSITE" id="PS51935"/>
    </source>
</evidence>
<dbReference type="GO" id="GO:0008234">
    <property type="term" value="F:cysteine-type peptidase activity"/>
    <property type="evidence" value="ECO:0007669"/>
    <property type="project" value="UniProtKB-KW"/>
</dbReference>
<comment type="similarity">
    <text evidence="1">Belongs to the peptidase C40 family.</text>
</comment>
<keyword evidence="4" id="KW-0788">Thiol protease</keyword>
<dbReference type="InterPro" id="IPR051202">
    <property type="entry name" value="Peptidase_C40"/>
</dbReference>